<evidence type="ECO:0000313" key="2">
    <source>
        <dbReference type="EMBL" id="MCL9817666.1"/>
    </source>
</evidence>
<keyword evidence="3" id="KW-1185">Reference proteome</keyword>
<evidence type="ECO:0000256" key="1">
    <source>
        <dbReference type="SAM" id="MobiDB-lite"/>
    </source>
</evidence>
<sequence>MSYPSIRSLSTVLILCVVLSVAVITVSATGYSLSIAGSFNSPEGPQEINDPDGNTLTIDELAVVDHGEDISVDAILPDADFTARVNLERIDESGEPERPAPDTTTIRGDDTVIFGTESVEPGTYVVGLYDGPIQAAVPVIVAGYDLSVTATEESSDQVRITVETTEITDSDEITQAEVLLWDEDNEVRETLSESNESTYDGSVSISSGEFDEYEIYTVVRSDTEIYEGQKDILGASEPKRLTEILTESSEDEESTETETPTETETETPTETEETPTETDTPTETETTPSPTTETETETEAGDDDRDTVITPNPTETESDDDSASDTHTSTPSQTDDTTPLPVWLSIGGLLLLTLLAARPTDRDHKKQ</sequence>
<dbReference type="EMBL" id="JAKRVX010000005">
    <property type="protein sequence ID" value="MCL9817666.1"/>
    <property type="molecule type" value="Genomic_DNA"/>
</dbReference>
<name>A0AAE3FYK3_9EURY</name>
<organism evidence="2 3">
    <name type="scientific">Natronocalculus amylovorans</name>
    <dbReference type="NCBI Taxonomy" id="2917812"/>
    <lineage>
        <taxon>Archaea</taxon>
        <taxon>Methanobacteriati</taxon>
        <taxon>Methanobacteriota</taxon>
        <taxon>Stenosarchaea group</taxon>
        <taxon>Halobacteria</taxon>
        <taxon>Halobacteriales</taxon>
        <taxon>Haloferacaceae</taxon>
        <taxon>Natronocalculus</taxon>
    </lineage>
</organism>
<comment type="caution">
    <text evidence="2">The sequence shown here is derived from an EMBL/GenBank/DDBJ whole genome shotgun (WGS) entry which is preliminary data.</text>
</comment>
<reference evidence="2" key="2">
    <citation type="submission" date="2022-02" db="EMBL/GenBank/DDBJ databases">
        <authorList>
            <person name="Elcheninov A.G."/>
            <person name="Sorokin D.Y."/>
            <person name="Kublanov I.V."/>
        </authorList>
    </citation>
    <scope>NUCLEOTIDE SEQUENCE</scope>
    <source>
        <strain evidence="2">AArc-St2</strain>
    </source>
</reference>
<feature type="compositionally biased region" description="Low complexity" evidence="1">
    <location>
        <begin position="283"/>
        <end position="293"/>
    </location>
</feature>
<accession>A0AAE3FYK3</accession>
<dbReference type="RefSeq" id="WP_250584931.1">
    <property type="nucleotide sequence ID" value="NZ_JAKRVX010000005.1"/>
</dbReference>
<proteinExistence type="predicted"/>
<gene>
    <name evidence="2" type="ORF">AArcSt2_11985</name>
</gene>
<dbReference type="Proteomes" id="UP001203207">
    <property type="component" value="Unassembled WGS sequence"/>
</dbReference>
<feature type="region of interest" description="Disordered" evidence="1">
    <location>
        <begin position="245"/>
        <end position="341"/>
    </location>
</feature>
<feature type="compositionally biased region" description="Acidic residues" evidence="1">
    <location>
        <begin position="294"/>
        <end position="305"/>
    </location>
</feature>
<evidence type="ECO:0008006" key="4">
    <source>
        <dbReference type="Google" id="ProtNLM"/>
    </source>
</evidence>
<dbReference type="AlphaFoldDB" id="A0AAE3FYK3"/>
<reference evidence="2" key="1">
    <citation type="journal article" date="2022" name="Syst. Appl. Microbiol.">
        <title>Natronocalculus amylovorans gen. nov., sp. nov., and Natranaeroarchaeum aerophilus sp. nov., dominant culturable amylolytic natronoarchaea from hypersaline soda lakes in southwestern Siberia.</title>
        <authorList>
            <person name="Sorokin D.Y."/>
            <person name="Elcheninov A.G."/>
            <person name="Khizhniak T.V."/>
            <person name="Koenen M."/>
            <person name="Bale N.J."/>
            <person name="Damste J.S.S."/>
            <person name="Kublanov I.V."/>
        </authorList>
    </citation>
    <scope>NUCLEOTIDE SEQUENCE</scope>
    <source>
        <strain evidence="2">AArc-St2</strain>
    </source>
</reference>
<protein>
    <recommendedName>
        <fullName evidence="4">Cell surface glycoprotein</fullName>
    </recommendedName>
</protein>
<feature type="compositionally biased region" description="Low complexity" evidence="1">
    <location>
        <begin position="325"/>
        <end position="341"/>
    </location>
</feature>
<feature type="compositionally biased region" description="Acidic residues" evidence="1">
    <location>
        <begin position="248"/>
        <end position="282"/>
    </location>
</feature>
<evidence type="ECO:0000313" key="3">
    <source>
        <dbReference type="Proteomes" id="UP001203207"/>
    </source>
</evidence>